<gene>
    <name evidence="3" type="ORF">D5039_03910</name>
</gene>
<proteinExistence type="predicted"/>
<dbReference type="InterPro" id="IPR016191">
    <property type="entry name" value="Ribonuclease/ribotoxin"/>
</dbReference>
<dbReference type="Pfam" id="PF00545">
    <property type="entry name" value="Ribonuclease"/>
    <property type="match status" value="1"/>
</dbReference>
<evidence type="ECO:0000313" key="3">
    <source>
        <dbReference type="EMBL" id="MCW5320354.1"/>
    </source>
</evidence>
<evidence type="ECO:0000256" key="2">
    <source>
        <dbReference type="ARBA" id="ARBA00022801"/>
    </source>
</evidence>
<comment type="caution">
    <text evidence="3">The sequence shown here is derived from an EMBL/GenBank/DDBJ whole genome shotgun (WGS) entry which is preliminary data.</text>
</comment>
<evidence type="ECO:0000313" key="4">
    <source>
        <dbReference type="Proteomes" id="UP001208935"/>
    </source>
</evidence>
<dbReference type="Proteomes" id="UP001208935">
    <property type="component" value="Unassembled WGS sequence"/>
</dbReference>
<keyword evidence="4" id="KW-1185">Reference proteome</keyword>
<dbReference type="Gene3D" id="3.10.450.30">
    <property type="entry name" value="Microbial ribonucleases"/>
    <property type="match status" value="1"/>
</dbReference>
<dbReference type="InterPro" id="IPR000026">
    <property type="entry name" value="N1-like"/>
</dbReference>
<evidence type="ECO:0000256" key="1">
    <source>
        <dbReference type="ARBA" id="ARBA00022722"/>
    </source>
</evidence>
<dbReference type="SUPFAM" id="SSF53933">
    <property type="entry name" value="Microbial ribonucleases"/>
    <property type="match status" value="1"/>
</dbReference>
<reference evidence="4" key="1">
    <citation type="submission" date="2023-07" db="EMBL/GenBank/DDBJ databases">
        <title>Verminephrobacter genomes.</title>
        <authorList>
            <person name="Lund M.B."/>
        </authorList>
    </citation>
    <scope>NUCLEOTIDE SEQUENCE [LARGE SCALE GENOMIC DNA]</scope>
    <source>
        <strain evidence="4">AtM5-05</strain>
    </source>
</reference>
<keyword evidence="1" id="KW-0540">Nuclease</keyword>
<name>A0ABT3KPW7_9BURK</name>
<accession>A0ABT3KPW7</accession>
<organism evidence="3 4">
    <name type="scientific">Verminephrobacter aporrectodeae subsp. tuberculatae</name>
    <dbReference type="NCBI Taxonomy" id="1110392"/>
    <lineage>
        <taxon>Bacteria</taxon>
        <taxon>Pseudomonadati</taxon>
        <taxon>Pseudomonadota</taxon>
        <taxon>Betaproteobacteria</taxon>
        <taxon>Burkholderiales</taxon>
        <taxon>Comamonadaceae</taxon>
        <taxon>Verminephrobacter</taxon>
    </lineage>
</organism>
<protein>
    <submittedName>
        <fullName evidence="3">Uncharacterized protein</fullName>
    </submittedName>
</protein>
<dbReference type="EMBL" id="QZCW01000001">
    <property type="protein sequence ID" value="MCW5320354.1"/>
    <property type="molecule type" value="Genomic_DNA"/>
</dbReference>
<keyword evidence="2" id="KW-0378">Hydrolase</keyword>
<sequence>MKPAPLLGTTWDKDGSIFGNRERGYYREDTVATPGSNHRDDQRIVCSGKPRVPDACDGIRDHCASFREIVEPPPMR</sequence>